<dbReference type="Proteomes" id="UP000574067">
    <property type="component" value="Unassembled WGS sequence"/>
</dbReference>
<dbReference type="Gene3D" id="1.25.40.10">
    <property type="entry name" value="Tetratricopeptide repeat domain"/>
    <property type="match status" value="1"/>
</dbReference>
<dbReference type="InterPro" id="IPR029787">
    <property type="entry name" value="Nucleotide_cyclase"/>
</dbReference>
<keyword evidence="5" id="KW-1185">Reference proteome</keyword>
<evidence type="ECO:0000256" key="2">
    <source>
        <dbReference type="ARBA" id="ARBA00022840"/>
    </source>
</evidence>
<dbReference type="InterPro" id="IPR027417">
    <property type="entry name" value="P-loop_NTPase"/>
</dbReference>
<dbReference type="SMART" id="SM00044">
    <property type="entry name" value="CYCc"/>
    <property type="match status" value="1"/>
</dbReference>
<evidence type="ECO:0000256" key="1">
    <source>
        <dbReference type="ARBA" id="ARBA00022741"/>
    </source>
</evidence>
<dbReference type="InterPro" id="IPR001054">
    <property type="entry name" value="A/G_cyclase"/>
</dbReference>
<dbReference type="Gene3D" id="3.30.70.1230">
    <property type="entry name" value="Nucleotide cyclase"/>
    <property type="match status" value="1"/>
</dbReference>
<dbReference type="InterPro" id="IPR011990">
    <property type="entry name" value="TPR-like_helical_dom_sf"/>
</dbReference>
<dbReference type="GO" id="GO:0004016">
    <property type="term" value="F:adenylate cyclase activity"/>
    <property type="evidence" value="ECO:0007669"/>
    <property type="project" value="UniProtKB-ARBA"/>
</dbReference>
<dbReference type="SUPFAM" id="SSF52540">
    <property type="entry name" value="P-loop containing nucleoside triphosphate hydrolases"/>
    <property type="match status" value="1"/>
</dbReference>
<dbReference type="Pfam" id="PF00211">
    <property type="entry name" value="Guanylate_cyc"/>
    <property type="match status" value="1"/>
</dbReference>
<accession>A0A848FCN6</accession>
<dbReference type="CDD" id="cd07302">
    <property type="entry name" value="CHD"/>
    <property type="match status" value="1"/>
</dbReference>
<dbReference type="PANTHER" id="PTHR16305:SF28">
    <property type="entry name" value="GUANYLATE CYCLASE DOMAIN-CONTAINING PROTEIN"/>
    <property type="match status" value="1"/>
</dbReference>
<dbReference type="PANTHER" id="PTHR16305">
    <property type="entry name" value="TESTICULAR SOLUBLE ADENYLYL CYCLASE"/>
    <property type="match status" value="1"/>
</dbReference>
<keyword evidence="2" id="KW-0067">ATP-binding</keyword>
<keyword evidence="1" id="KW-0547">Nucleotide-binding</keyword>
<feature type="domain" description="Guanylate cyclase" evidence="3">
    <location>
        <begin position="15"/>
        <end position="147"/>
    </location>
</feature>
<dbReference type="InterPro" id="IPR041664">
    <property type="entry name" value="AAA_16"/>
</dbReference>
<proteinExistence type="predicted"/>
<evidence type="ECO:0000313" key="4">
    <source>
        <dbReference type="EMBL" id="NML16736.1"/>
    </source>
</evidence>
<protein>
    <submittedName>
        <fullName evidence="4">AAA family ATPase</fullName>
    </submittedName>
</protein>
<evidence type="ECO:0000313" key="5">
    <source>
        <dbReference type="Proteomes" id="UP000574067"/>
    </source>
</evidence>
<sequence>MTSRAAAAPERRQLTVMFCDLVGSTAMAQRLDPEDLRALILRFQQLVRDRVARYEGFVARYMGDGVLVYFGYPVAHEDDAARAIHAGLDLVHAAQLLRPPLDSSVQPTQLRVGIATGVVVVGDRIGAGAAEEAAAVGEAPNLASRLQSWAEPQTVLVADRTQQLAGSRFVYAPPRELALNGYLQPVRAWAVVRPNPKRSRFDQTHPVALTPWVGRADELSRLLDLWRNATHGVGRLVLVVGEAGVGKSRLVQTLGERIVGAPFYRICYQCSPYHVDSALHPFIHQLEKAAGFAPGEAVSSRLDKLRRLLDAASPALAGATPLFAELLSLPMEGPAQSWPPERRRRETMAAILGRLRELALQRPVLLVLEDAHWVDPSTLELLGLLAAALPRLPVLLVVTSRVADTGQAWLQGPHASVLNLQRLTPQQAAELASHVAMPTPAAAEQLAQVVERADGVPLFIEELAKAIGGGLPTSEIPGSLHDLLMARLDQLGSAKETAQVAAVIGREFSREFLEALLPLPRTELDTALATMVDTAIVQRRPQGQVFAFHHALIQDVAYGSLLRTRRFELHGAIAEAIERLDASRAHTEPELVARHYALAGRPLPATRWWAQAALRALGRSANIEALRHSERGGELLPAVPEGAERERLELMLAMLGGAAHRALHGFASIHAERCFARALELSEKLGDVATQVDVHRGLFSWHYARGELGLARAQGQRVADIGNSSGDRAACMLGQWMLGSMSMWQGEFCAASRELELAVSLYRPEEHRLKTLAAQIDPGVNAMAHLSWVRWIAGDSDGAVEAGARAVHAARSLAQPYALTMALFFACAVRACRGEHDQAEPLLRELFAVTGEHRLDFLRACAWILRGQASIAADRCEDGLLAIERALSEFDELHAGIGQPWALAIAASGCSRLGRRDEALQKIAAAFAAIERHGERHWEAEVWRVKGELLWPSAQARGCLLRAADVAAQQSAGALRARALASLASLEK</sequence>
<dbReference type="RefSeq" id="WP_169161638.1">
    <property type="nucleotide sequence ID" value="NZ_JABBFW010000012.1"/>
</dbReference>
<dbReference type="PROSITE" id="PS50125">
    <property type="entry name" value="GUANYLATE_CYCLASE_2"/>
    <property type="match status" value="1"/>
</dbReference>
<dbReference type="EMBL" id="JABBFW010000012">
    <property type="protein sequence ID" value="NML16736.1"/>
    <property type="molecule type" value="Genomic_DNA"/>
</dbReference>
<dbReference type="GO" id="GO:0005524">
    <property type="term" value="F:ATP binding"/>
    <property type="evidence" value="ECO:0007669"/>
    <property type="project" value="UniProtKB-KW"/>
</dbReference>
<dbReference type="Gene3D" id="3.40.50.300">
    <property type="entry name" value="P-loop containing nucleotide triphosphate hydrolases"/>
    <property type="match status" value="1"/>
</dbReference>
<dbReference type="SUPFAM" id="SSF48452">
    <property type="entry name" value="TPR-like"/>
    <property type="match status" value="1"/>
</dbReference>
<organism evidence="4 5">
    <name type="scientific">Azohydromonas caseinilytica</name>
    <dbReference type="NCBI Taxonomy" id="2728836"/>
    <lineage>
        <taxon>Bacteria</taxon>
        <taxon>Pseudomonadati</taxon>
        <taxon>Pseudomonadota</taxon>
        <taxon>Betaproteobacteria</taxon>
        <taxon>Burkholderiales</taxon>
        <taxon>Sphaerotilaceae</taxon>
        <taxon>Azohydromonas</taxon>
    </lineage>
</organism>
<name>A0A848FCN6_9BURK</name>
<dbReference type="SUPFAM" id="SSF55073">
    <property type="entry name" value="Nucleotide cyclase"/>
    <property type="match status" value="1"/>
</dbReference>
<comment type="caution">
    <text evidence="4">The sequence shown here is derived from an EMBL/GenBank/DDBJ whole genome shotgun (WGS) entry which is preliminary data.</text>
</comment>
<gene>
    <name evidence="4" type="ORF">HHL10_17275</name>
</gene>
<evidence type="ECO:0000259" key="3">
    <source>
        <dbReference type="PROSITE" id="PS50125"/>
    </source>
</evidence>
<dbReference type="GO" id="GO:0009190">
    <property type="term" value="P:cyclic nucleotide biosynthetic process"/>
    <property type="evidence" value="ECO:0007669"/>
    <property type="project" value="InterPro"/>
</dbReference>
<dbReference type="AlphaFoldDB" id="A0A848FCN6"/>
<dbReference type="Pfam" id="PF13191">
    <property type="entry name" value="AAA_16"/>
    <property type="match status" value="1"/>
</dbReference>
<reference evidence="4 5" key="1">
    <citation type="submission" date="2020-04" db="EMBL/GenBank/DDBJ databases">
        <title>Azohydromonas sp. isolated from soil.</title>
        <authorList>
            <person name="Dahal R.H."/>
        </authorList>
    </citation>
    <scope>NUCLEOTIDE SEQUENCE [LARGE SCALE GENOMIC DNA]</scope>
    <source>
        <strain evidence="4 5">G-1-1-14</strain>
    </source>
</reference>
<dbReference type="GO" id="GO:0005737">
    <property type="term" value="C:cytoplasm"/>
    <property type="evidence" value="ECO:0007669"/>
    <property type="project" value="TreeGrafter"/>
</dbReference>
<dbReference type="GO" id="GO:0035556">
    <property type="term" value="P:intracellular signal transduction"/>
    <property type="evidence" value="ECO:0007669"/>
    <property type="project" value="InterPro"/>
</dbReference>